<dbReference type="STRING" id="45286.A0A109UY87"/>
<dbReference type="GeneID" id="28725778"/>
<gene>
    <name evidence="1" type="ORF">AW171_hschr74463</name>
</gene>
<organism evidence="1 2">
    <name type="scientific">Eremothecium sinecaudum</name>
    <dbReference type="NCBI Taxonomy" id="45286"/>
    <lineage>
        <taxon>Eukaryota</taxon>
        <taxon>Fungi</taxon>
        <taxon>Dikarya</taxon>
        <taxon>Ascomycota</taxon>
        <taxon>Saccharomycotina</taxon>
        <taxon>Saccharomycetes</taxon>
        <taxon>Saccharomycetales</taxon>
        <taxon>Saccharomycetaceae</taxon>
        <taxon>Eremothecium</taxon>
    </lineage>
</organism>
<protein>
    <submittedName>
        <fullName evidence="1">HGR087Wp</fullName>
    </submittedName>
</protein>
<dbReference type="InterPro" id="IPR014803">
    <property type="entry name" value="DNA_repair_Nse5/Nse6"/>
</dbReference>
<proteinExistence type="predicted"/>
<name>A0A109UY87_9SACH</name>
<reference evidence="1 2" key="1">
    <citation type="submission" date="2016-01" db="EMBL/GenBank/DDBJ databases">
        <title>Genome sequence of the yeast Holleya sinecauda.</title>
        <authorList>
            <person name="Dietrich F.S."/>
        </authorList>
    </citation>
    <scope>NUCLEOTIDE SEQUENCE [LARGE SCALE GENOMIC DNA]</scope>
    <source>
        <strain evidence="1 2">ATCC 58844</strain>
    </source>
</reference>
<dbReference type="OrthoDB" id="4066051at2759"/>
<evidence type="ECO:0000313" key="1">
    <source>
        <dbReference type="EMBL" id="AMD22426.1"/>
    </source>
</evidence>
<dbReference type="AlphaFoldDB" id="A0A109UY87"/>
<dbReference type="RefSeq" id="XP_017989422.1">
    <property type="nucleotide sequence ID" value="XM_018133933.1"/>
</dbReference>
<dbReference type="EMBL" id="CP014247">
    <property type="protein sequence ID" value="AMD22426.1"/>
    <property type="molecule type" value="Genomic_DNA"/>
</dbReference>
<keyword evidence="2" id="KW-1185">Reference proteome</keyword>
<evidence type="ECO:0000313" key="2">
    <source>
        <dbReference type="Proteomes" id="UP000243052"/>
    </source>
</evidence>
<sequence length="422" mass="48159">MVGSEDFVGDSQSDTEQVIQIVLSDNQDGDEVHNQLNSVGSSDIESSSLDDDYSHLIDQESGVYSVLQATDPILQSIVQSDDLAPVVSNTPSAPQVEEDTMLATTNMSTREIDTDFLHNVKRFAKLHEHVNSSPSGPPNGAVDVIKQREKAIQSSIRNPVSRQLLDFLVRDQIGTTQDWYFFTEPFTYQESAPVERFLGIRTAQNLKQLYARFGAPSLALEPQFSITNCKQFHQLNNRVPVEIMCEEILRHVPKKGSIMMETSLRYFLLFLLDRKVFESEDLSMSWAENCWNKHLLEDKLDVYLSLVPHNYYFLHYRATRLLPIGDELLKRLLVGDTSSTALAHHFELLMDDKDWFQILYFLLFVNSTSVAMNSKTRTDHKHFLQYCKDCILDVNTHNVSSIELSLLKSYINLFIASHSNSH</sequence>
<dbReference type="Pfam" id="PF08691">
    <property type="entry name" value="Nse5"/>
    <property type="match status" value="1"/>
</dbReference>
<dbReference type="Proteomes" id="UP000243052">
    <property type="component" value="Chromosome vii"/>
</dbReference>
<accession>A0A109UY87</accession>